<dbReference type="PROSITE" id="PS51194">
    <property type="entry name" value="HELICASE_CTER"/>
    <property type="match status" value="1"/>
</dbReference>
<dbReference type="PROSITE" id="PS00690">
    <property type="entry name" value="DEAH_ATP_HELICASE"/>
    <property type="match status" value="1"/>
</dbReference>
<keyword evidence="2 10" id="KW-0378">Hydrolase</keyword>
<keyword evidence="5" id="KW-0238">DNA-binding</keyword>
<protein>
    <recommendedName>
        <fullName evidence="6">ATP-dependent DNA helicase RecQ</fullName>
    </recommendedName>
    <alternativeName>
        <fullName evidence="7">DNA 3'-5' helicase RecQ</fullName>
    </alternativeName>
</protein>
<comment type="caution">
    <text evidence="10">The sequence shown here is derived from an EMBL/GenBank/DDBJ whole genome shotgun (WGS) entry which is preliminary data.</text>
</comment>
<dbReference type="GO" id="GO:0006310">
    <property type="term" value="P:DNA recombination"/>
    <property type="evidence" value="ECO:0007669"/>
    <property type="project" value="InterPro"/>
</dbReference>
<dbReference type="EMBL" id="JAUNQW010000002">
    <property type="protein sequence ID" value="MDO5456862.1"/>
    <property type="molecule type" value="Genomic_DNA"/>
</dbReference>
<evidence type="ECO:0000256" key="2">
    <source>
        <dbReference type="ARBA" id="ARBA00022801"/>
    </source>
</evidence>
<dbReference type="Proteomes" id="UP001171751">
    <property type="component" value="Unassembled WGS sequence"/>
</dbReference>
<dbReference type="GO" id="GO:0009378">
    <property type="term" value="F:four-way junction helicase activity"/>
    <property type="evidence" value="ECO:0007669"/>
    <property type="project" value="TreeGrafter"/>
</dbReference>
<evidence type="ECO:0000256" key="5">
    <source>
        <dbReference type="ARBA" id="ARBA00023125"/>
    </source>
</evidence>
<evidence type="ECO:0000256" key="6">
    <source>
        <dbReference type="ARBA" id="ARBA00044535"/>
    </source>
</evidence>
<keyword evidence="3 10" id="KW-0347">Helicase</keyword>
<dbReference type="PANTHER" id="PTHR13710">
    <property type="entry name" value="DNA HELICASE RECQ FAMILY MEMBER"/>
    <property type="match status" value="1"/>
</dbReference>
<dbReference type="Pfam" id="PF00271">
    <property type="entry name" value="Helicase_C"/>
    <property type="match status" value="1"/>
</dbReference>
<dbReference type="GO" id="GO:0003677">
    <property type="term" value="F:DNA binding"/>
    <property type="evidence" value="ECO:0007669"/>
    <property type="project" value="UniProtKB-KW"/>
</dbReference>
<dbReference type="AlphaFoldDB" id="A0AA43UBP5"/>
<gene>
    <name evidence="10" type="ORF">Q4F26_00820</name>
</gene>
<dbReference type="NCBIfam" id="TIGR00614">
    <property type="entry name" value="recQ_fam"/>
    <property type="match status" value="1"/>
</dbReference>
<feature type="domain" description="Helicase ATP-binding" evidence="8">
    <location>
        <begin position="25"/>
        <end position="192"/>
    </location>
</feature>
<dbReference type="InterPro" id="IPR002464">
    <property type="entry name" value="DNA/RNA_helicase_DEAH_CS"/>
</dbReference>
<dbReference type="InterPro" id="IPR011545">
    <property type="entry name" value="DEAD/DEAH_box_helicase_dom"/>
</dbReference>
<evidence type="ECO:0000256" key="7">
    <source>
        <dbReference type="ARBA" id="ARBA00044550"/>
    </source>
</evidence>
<dbReference type="GO" id="GO:0005524">
    <property type="term" value="F:ATP binding"/>
    <property type="evidence" value="ECO:0007669"/>
    <property type="project" value="UniProtKB-KW"/>
</dbReference>
<dbReference type="Gene3D" id="3.40.50.300">
    <property type="entry name" value="P-loop containing nucleotide triphosphate hydrolases"/>
    <property type="match status" value="2"/>
</dbReference>
<keyword evidence="4" id="KW-0067">ATP-binding</keyword>
<sequence>MTHLEKQLKHYFNYDHFRLGQKEAIKAAISGESSLVMLPTGTGKSLCYQLSGYINQSLTLIVSPLISLMMDQVFLLKQQGEKKVAALTSFQNRQEKNYILNNLKEYKFIYLSPEMLFQDYVLDKLRQENIGLFVVDEAHCISQWGMDFRPEYLMLGDIRRRLDYPTTMALTATANQSVRKDIQNSLFPESDDQVKEIFYTVDRPNIKYSVRQLARGNKKECVLELVDSLKGPGIIYFSSKKKADEVAEYIQNTTELHVQSYHSDLDADDRYKIQLQFDKNRLDIVCATSAFGMGINKSDIRYIIHYHLPASPEMYLQETGRAGRDGEDSLAVLLYEKGDESIHHYFHQDEYIDKANIYRIYQAGKQPLKDAPPNHWMVYFLKQRGHSVEEINLKVQERQINKTRQLGMMLRYIATNGCRRAFLLAYFEEKVKKELPLCCDYCEPNLIEKFISFKNTGNEKADEVPDSWKKILSALFNK</sequence>
<evidence type="ECO:0000259" key="8">
    <source>
        <dbReference type="PROSITE" id="PS51192"/>
    </source>
</evidence>
<dbReference type="GO" id="GO:0043590">
    <property type="term" value="C:bacterial nucleoid"/>
    <property type="evidence" value="ECO:0007669"/>
    <property type="project" value="TreeGrafter"/>
</dbReference>
<dbReference type="CDD" id="cd17920">
    <property type="entry name" value="DEXHc_RecQ"/>
    <property type="match status" value="1"/>
</dbReference>
<dbReference type="SMART" id="SM00487">
    <property type="entry name" value="DEXDc"/>
    <property type="match status" value="1"/>
</dbReference>
<dbReference type="Pfam" id="PF00270">
    <property type="entry name" value="DEAD"/>
    <property type="match status" value="1"/>
</dbReference>
<dbReference type="PANTHER" id="PTHR13710:SF84">
    <property type="entry name" value="ATP-DEPENDENT DNA HELICASE RECS-RELATED"/>
    <property type="match status" value="1"/>
</dbReference>
<evidence type="ECO:0000256" key="1">
    <source>
        <dbReference type="ARBA" id="ARBA00022741"/>
    </source>
</evidence>
<dbReference type="GO" id="GO:0006281">
    <property type="term" value="P:DNA repair"/>
    <property type="evidence" value="ECO:0007669"/>
    <property type="project" value="TreeGrafter"/>
</dbReference>
<keyword evidence="1" id="KW-0547">Nucleotide-binding</keyword>
<dbReference type="InterPro" id="IPR004589">
    <property type="entry name" value="DNA_helicase_ATP-dep_RecQ"/>
</dbReference>
<dbReference type="Pfam" id="PF16124">
    <property type="entry name" value="RecQ_Zn_bind"/>
    <property type="match status" value="1"/>
</dbReference>
<dbReference type="InterPro" id="IPR032284">
    <property type="entry name" value="RecQ_Zn-bd"/>
</dbReference>
<dbReference type="InterPro" id="IPR001650">
    <property type="entry name" value="Helicase_C-like"/>
</dbReference>
<dbReference type="GO" id="GO:0030894">
    <property type="term" value="C:replisome"/>
    <property type="evidence" value="ECO:0007669"/>
    <property type="project" value="TreeGrafter"/>
</dbReference>
<evidence type="ECO:0000256" key="4">
    <source>
        <dbReference type="ARBA" id="ARBA00022840"/>
    </source>
</evidence>
<dbReference type="SUPFAM" id="SSF52540">
    <property type="entry name" value="P-loop containing nucleoside triphosphate hydrolases"/>
    <property type="match status" value="1"/>
</dbReference>
<name>A0AA43UBP5_9LACT</name>
<dbReference type="InterPro" id="IPR014001">
    <property type="entry name" value="Helicase_ATP-bd"/>
</dbReference>
<accession>A0AA43UBP5</accession>
<dbReference type="GO" id="GO:0005737">
    <property type="term" value="C:cytoplasm"/>
    <property type="evidence" value="ECO:0007669"/>
    <property type="project" value="TreeGrafter"/>
</dbReference>
<dbReference type="GO" id="GO:0043138">
    <property type="term" value="F:3'-5' DNA helicase activity"/>
    <property type="evidence" value="ECO:0007669"/>
    <property type="project" value="TreeGrafter"/>
</dbReference>
<reference evidence="10" key="1">
    <citation type="submission" date="2023-07" db="EMBL/GenBank/DDBJ databases">
        <title>Between Cages and Wild: Unraveling the Impact of Captivity on Animal Microbiomes and Antimicrobial Resistance.</title>
        <authorList>
            <person name="Schmartz G.P."/>
            <person name="Rehner J."/>
            <person name="Schuff M.J."/>
            <person name="Becker S.L."/>
            <person name="Kravczyk M."/>
            <person name="Gurevich A."/>
            <person name="Francke R."/>
            <person name="Mueller R."/>
            <person name="Keller V."/>
            <person name="Keller A."/>
        </authorList>
    </citation>
    <scope>NUCLEOTIDE SEQUENCE</scope>
    <source>
        <strain evidence="10">S39M_St_73</strain>
    </source>
</reference>
<dbReference type="FunFam" id="3.40.50.300:FF:001389">
    <property type="entry name" value="ATP-dependent DNA helicase RecQ"/>
    <property type="match status" value="1"/>
</dbReference>
<dbReference type="PROSITE" id="PS51192">
    <property type="entry name" value="HELICASE_ATP_BIND_1"/>
    <property type="match status" value="1"/>
</dbReference>
<feature type="domain" description="Helicase C-terminal" evidence="9">
    <location>
        <begin position="221"/>
        <end position="368"/>
    </location>
</feature>
<organism evidence="10 11">
    <name type="scientific">Atopococcus tabaci</name>
    <dbReference type="NCBI Taxonomy" id="269774"/>
    <lineage>
        <taxon>Bacteria</taxon>
        <taxon>Bacillati</taxon>
        <taxon>Bacillota</taxon>
        <taxon>Bacilli</taxon>
        <taxon>Lactobacillales</taxon>
        <taxon>Carnobacteriaceae</taxon>
        <taxon>Atopococcus</taxon>
    </lineage>
</organism>
<keyword evidence="11" id="KW-1185">Reference proteome</keyword>
<proteinExistence type="predicted"/>
<dbReference type="InterPro" id="IPR027417">
    <property type="entry name" value="P-loop_NTPase"/>
</dbReference>
<evidence type="ECO:0000313" key="11">
    <source>
        <dbReference type="Proteomes" id="UP001171751"/>
    </source>
</evidence>
<evidence type="ECO:0000259" key="9">
    <source>
        <dbReference type="PROSITE" id="PS51194"/>
    </source>
</evidence>
<evidence type="ECO:0000256" key="3">
    <source>
        <dbReference type="ARBA" id="ARBA00022806"/>
    </source>
</evidence>
<dbReference type="GO" id="GO:0016787">
    <property type="term" value="F:hydrolase activity"/>
    <property type="evidence" value="ECO:0007669"/>
    <property type="project" value="UniProtKB-KW"/>
</dbReference>
<dbReference type="SMART" id="SM00490">
    <property type="entry name" value="HELICc"/>
    <property type="match status" value="1"/>
</dbReference>
<evidence type="ECO:0000313" key="10">
    <source>
        <dbReference type="EMBL" id="MDO5456862.1"/>
    </source>
</evidence>